<proteinExistence type="predicted"/>
<evidence type="ECO:0000256" key="1">
    <source>
        <dbReference type="SAM" id="Phobius"/>
    </source>
</evidence>
<keyword evidence="3" id="KW-1185">Reference proteome</keyword>
<dbReference type="OrthoDB" id="5339506at2"/>
<gene>
    <name evidence="2" type="ordered locus">Sdel_1317</name>
</gene>
<dbReference type="AlphaFoldDB" id="D1B2L7"/>
<protein>
    <submittedName>
        <fullName evidence="2">Uncharacterized protein</fullName>
    </submittedName>
</protein>
<keyword evidence="1" id="KW-0472">Membrane</keyword>
<sequence>MEHLIPVLMVVGMVAFILIKQIGKITTKLDTFSKEDSHNRYAQFSSVIQEHVRAIKNSLDSTKMVEERPYLLREGKEETEALEILSDYIRKLVFFETLMAKQKNAQEIEAELFEILNGLENFLKTYCVDGETLSETLRDRLLEAYETL</sequence>
<reference evidence="2 3" key="2">
    <citation type="journal article" date="2010" name="Stand. Genomic Sci.">
        <title>Complete genome sequence of Sulfurospirillum deleyianum type strain (5175).</title>
        <authorList>
            <person name="Sikorski J."/>
            <person name="Lapidus A."/>
            <person name="Copeland A."/>
            <person name="Glavina Del Rio T."/>
            <person name="Nolan M."/>
            <person name="Lucas S."/>
            <person name="Chen F."/>
            <person name="Tice H."/>
            <person name="Cheng J.F."/>
            <person name="Saunders E."/>
            <person name="Bruce D."/>
            <person name="Goodwin L."/>
            <person name="Pitluck S."/>
            <person name="Ovchinnikova G."/>
            <person name="Pati A."/>
            <person name="Ivanova N."/>
            <person name="Mavromatis K."/>
            <person name="Chen A."/>
            <person name="Palaniappan K."/>
            <person name="Chain P."/>
            <person name="Land M."/>
            <person name="Hauser L."/>
            <person name="Chang Y.J."/>
            <person name="Jeffries C.D."/>
            <person name="Brettin T."/>
            <person name="Detter J.C."/>
            <person name="Han C."/>
            <person name="Rohde M."/>
            <person name="Lang E."/>
            <person name="Spring S."/>
            <person name="Goker M."/>
            <person name="Bristow J."/>
            <person name="Eisen J.A."/>
            <person name="Markowitz V."/>
            <person name="Hugenholtz P."/>
            <person name="Kyrpides N.C."/>
            <person name="Klenk H.P."/>
        </authorList>
    </citation>
    <scope>NUCLEOTIDE SEQUENCE [LARGE SCALE GENOMIC DNA]</scope>
    <source>
        <strain evidence="3">ATCC 51133 / DSM 6946 / 5175</strain>
    </source>
</reference>
<feature type="transmembrane region" description="Helical" evidence="1">
    <location>
        <begin position="6"/>
        <end position="23"/>
    </location>
</feature>
<dbReference type="RefSeq" id="WP_012857088.1">
    <property type="nucleotide sequence ID" value="NC_013512.1"/>
</dbReference>
<dbReference type="HOGENOM" id="CLU_147451_0_0_7"/>
<name>D1B2L7_SULD5</name>
<reference evidence="3" key="1">
    <citation type="submission" date="2009-11" db="EMBL/GenBank/DDBJ databases">
        <title>The complete genome of Sulfurospirillum deleyianum DSM 6946.</title>
        <authorList>
            <consortium name="US DOE Joint Genome Institute (JGI-PGF)"/>
            <person name="Lucas S."/>
            <person name="Copeland A."/>
            <person name="Lapidus A."/>
            <person name="Glavina del Rio T."/>
            <person name="Dalin E."/>
            <person name="Tice H."/>
            <person name="Bruce D."/>
            <person name="Goodwin L."/>
            <person name="Pitluck S."/>
            <person name="Kyrpides N."/>
            <person name="Mavromatis K."/>
            <person name="Ivanova N."/>
            <person name="Ovchinnikova G."/>
            <person name="Munk A.C."/>
            <person name="Lu M."/>
            <person name="Brettin T."/>
            <person name="Detter J.C."/>
            <person name="Han C."/>
            <person name="Tapia R."/>
            <person name="Larimer F."/>
            <person name="Land M."/>
            <person name="Hauser L."/>
            <person name="Markowitz V."/>
            <person name="Cheng J.F."/>
            <person name="Hugenholtz P."/>
            <person name="Woyke T."/>
            <person name="Wu D."/>
            <person name="Aumann P."/>
            <person name="Schneider S."/>
            <person name="Lang E."/>
            <person name="Spring S."/>
            <person name="Klenk H.P."/>
            <person name="Eisen J.A."/>
        </authorList>
    </citation>
    <scope>NUCLEOTIDE SEQUENCE [LARGE SCALE GENOMIC DNA]</scope>
    <source>
        <strain evidence="3">ATCC 51133 / DSM 6946 / 5175</strain>
    </source>
</reference>
<dbReference type="EMBL" id="CP001816">
    <property type="protein sequence ID" value="ACZ12337.1"/>
    <property type="molecule type" value="Genomic_DNA"/>
</dbReference>
<accession>D1B2L7</accession>
<dbReference type="KEGG" id="sdl:Sdel_1317"/>
<dbReference type="STRING" id="525898.Sdel_1317"/>
<evidence type="ECO:0000313" key="2">
    <source>
        <dbReference type="EMBL" id="ACZ12337.1"/>
    </source>
</evidence>
<keyword evidence="1" id="KW-1133">Transmembrane helix</keyword>
<evidence type="ECO:0000313" key="3">
    <source>
        <dbReference type="Proteomes" id="UP000002222"/>
    </source>
</evidence>
<keyword evidence="1" id="KW-0812">Transmembrane</keyword>
<dbReference type="Proteomes" id="UP000002222">
    <property type="component" value="Chromosome"/>
</dbReference>
<organism evidence="2 3">
    <name type="scientific">Sulfurospirillum deleyianum (strain ATCC 51133 / DSM 6946 / 5175)</name>
    <dbReference type="NCBI Taxonomy" id="525898"/>
    <lineage>
        <taxon>Bacteria</taxon>
        <taxon>Pseudomonadati</taxon>
        <taxon>Campylobacterota</taxon>
        <taxon>Epsilonproteobacteria</taxon>
        <taxon>Campylobacterales</taxon>
        <taxon>Sulfurospirillaceae</taxon>
        <taxon>Sulfurospirillum</taxon>
    </lineage>
</organism>